<evidence type="ECO:0000256" key="2">
    <source>
        <dbReference type="SAM" id="Phobius"/>
    </source>
</evidence>
<dbReference type="EMBL" id="ML987202">
    <property type="protein sequence ID" value="KAF2244852.1"/>
    <property type="molecule type" value="Genomic_DNA"/>
</dbReference>
<dbReference type="OrthoDB" id="5423681at2759"/>
<keyword evidence="4" id="KW-1185">Reference proteome</keyword>
<keyword evidence="2" id="KW-0472">Membrane</keyword>
<evidence type="ECO:0000256" key="1">
    <source>
        <dbReference type="SAM" id="MobiDB-lite"/>
    </source>
</evidence>
<gene>
    <name evidence="3" type="ORF">BU26DRAFT_608357</name>
</gene>
<reference evidence="3" key="1">
    <citation type="journal article" date="2020" name="Stud. Mycol.">
        <title>101 Dothideomycetes genomes: a test case for predicting lifestyles and emergence of pathogens.</title>
        <authorList>
            <person name="Haridas S."/>
            <person name="Albert R."/>
            <person name="Binder M."/>
            <person name="Bloem J."/>
            <person name="Labutti K."/>
            <person name="Salamov A."/>
            <person name="Andreopoulos B."/>
            <person name="Baker S."/>
            <person name="Barry K."/>
            <person name="Bills G."/>
            <person name="Bluhm B."/>
            <person name="Cannon C."/>
            <person name="Castanera R."/>
            <person name="Culley D."/>
            <person name="Daum C."/>
            <person name="Ezra D."/>
            <person name="Gonzalez J."/>
            <person name="Henrissat B."/>
            <person name="Kuo A."/>
            <person name="Liang C."/>
            <person name="Lipzen A."/>
            <person name="Lutzoni F."/>
            <person name="Magnuson J."/>
            <person name="Mondo S."/>
            <person name="Nolan M."/>
            <person name="Ohm R."/>
            <person name="Pangilinan J."/>
            <person name="Park H.-J."/>
            <person name="Ramirez L."/>
            <person name="Alfaro M."/>
            <person name="Sun H."/>
            <person name="Tritt A."/>
            <person name="Yoshinaga Y."/>
            <person name="Zwiers L.-H."/>
            <person name="Turgeon B."/>
            <person name="Goodwin S."/>
            <person name="Spatafora J."/>
            <person name="Crous P."/>
            <person name="Grigoriev I."/>
        </authorList>
    </citation>
    <scope>NUCLEOTIDE SEQUENCE</scope>
    <source>
        <strain evidence="3">CBS 122368</strain>
    </source>
</reference>
<feature type="compositionally biased region" description="Low complexity" evidence="1">
    <location>
        <begin position="21"/>
        <end position="40"/>
    </location>
</feature>
<keyword evidence="2" id="KW-0812">Transmembrane</keyword>
<dbReference type="Proteomes" id="UP000800094">
    <property type="component" value="Unassembled WGS sequence"/>
</dbReference>
<feature type="transmembrane region" description="Helical" evidence="2">
    <location>
        <begin position="116"/>
        <end position="139"/>
    </location>
</feature>
<dbReference type="RefSeq" id="XP_033679856.1">
    <property type="nucleotide sequence ID" value="XM_033835837.1"/>
</dbReference>
<dbReference type="GeneID" id="54589167"/>
<accession>A0A6A6I4H1</accession>
<feature type="region of interest" description="Disordered" evidence="1">
    <location>
        <begin position="1"/>
        <end position="53"/>
    </location>
</feature>
<name>A0A6A6I4H1_9PLEO</name>
<feature type="compositionally biased region" description="Polar residues" evidence="1">
    <location>
        <begin position="190"/>
        <end position="224"/>
    </location>
</feature>
<evidence type="ECO:0000313" key="3">
    <source>
        <dbReference type="EMBL" id="KAF2244852.1"/>
    </source>
</evidence>
<keyword evidence="2" id="KW-1133">Transmembrane helix</keyword>
<organism evidence="3 4">
    <name type="scientific">Trematosphaeria pertusa</name>
    <dbReference type="NCBI Taxonomy" id="390896"/>
    <lineage>
        <taxon>Eukaryota</taxon>
        <taxon>Fungi</taxon>
        <taxon>Dikarya</taxon>
        <taxon>Ascomycota</taxon>
        <taxon>Pezizomycotina</taxon>
        <taxon>Dothideomycetes</taxon>
        <taxon>Pleosporomycetidae</taxon>
        <taxon>Pleosporales</taxon>
        <taxon>Massarineae</taxon>
        <taxon>Trematosphaeriaceae</taxon>
        <taxon>Trematosphaeria</taxon>
    </lineage>
</organism>
<feature type="region of interest" description="Disordered" evidence="1">
    <location>
        <begin position="183"/>
        <end position="224"/>
    </location>
</feature>
<dbReference type="AlphaFoldDB" id="A0A6A6I4H1"/>
<evidence type="ECO:0000313" key="4">
    <source>
        <dbReference type="Proteomes" id="UP000800094"/>
    </source>
</evidence>
<protein>
    <submittedName>
        <fullName evidence="3">Uncharacterized protein</fullName>
    </submittedName>
</protein>
<proteinExistence type="predicted"/>
<sequence>MASTDGRPLRDLILGCDLSGSQSSMNAANSRSNNTDSNNTEQNVETKESSTLQQTNLNRSLFSTTNSLSSGVTLTHSIIFVENRAIPSRPEEREPDRLPSTVVRATGSPETRRRRLWVCLAVVGILLIAAAAIVPTVVLTQRSESSKDSSAGTALTSSTFPLSFIDALSTGIVSTLSTLIDLSTPKETPFPTTSLQPATRTTSVPGSTEASPPPSQDTTPPKTQQAKIAAGQTCTRDSECQEPNICRTVGSSAFCCDSTIWGCPGYPCTN</sequence>